<keyword evidence="1" id="KW-1133">Transmembrane helix</keyword>
<evidence type="ECO:0000313" key="2">
    <source>
        <dbReference type="EMBL" id="MCL1632584.1"/>
    </source>
</evidence>
<reference evidence="2 3" key="1">
    <citation type="submission" date="2022-05" db="EMBL/GenBank/DDBJ databases">
        <title>Sporolactobacillus sp nov CPB3-1, isolated from tree bark (Mangifera indica L.).</title>
        <authorList>
            <person name="Phuengjayaem S."/>
            <person name="Tanasupawat S."/>
        </authorList>
    </citation>
    <scope>NUCLEOTIDE SEQUENCE [LARGE SCALE GENOMIC DNA]</scope>
    <source>
        <strain evidence="2 3">CPB3-1</strain>
    </source>
</reference>
<evidence type="ECO:0000256" key="1">
    <source>
        <dbReference type="SAM" id="Phobius"/>
    </source>
</evidence>
<comment type="caution">
    <text evidence="2">The sequence shown here is derived from an EMBL/GenBank/DDBJ whole genome shotgun (WGS) entry which is preliminary data.</text>
</comment>
<dbReference type="RefSeq" id="WP_249102412.1">
    <property type="nucleotide sequence ID" value="NZ_JAMAST010000017.1"/>
</dbReference>
<organism evidence="2 3">
    <name type="scientific">Sporolactobacillus mangiferae</name>
    <dbReference type="NCBI Taxonomy" id="2940498"/>
    <lineage>
        <taxon>Bacteria</taxon>
        <taxon>Bacillati</taxon>
        <taxon>Bacillota</taxon>
        <taxon>Bacilli</taxon>
        <taxon>Bacillales</taxon>
        <taxon>Sporolactobacillaceae</taxon>
        <taxon>Sporolactobacillus</taxon>
    </lineage>
</organism>
<proteinExistence type="predicted"/>
<keyword evidence="1" id="KW-0472">Membrane</keyword>
<gene>
    <name evidence="2" type="ORF">M3N64_11710</name>
</gene>
<feature type="transmembrane region" description="Helical" evidence="1">
    <location>
        <begin position="50"/>
        <end position="70"/>
    </location>
</feature>
<accession>A0ABT0ME88</accession>
<protein>
    <submittedName>
        <fullName evidence="2">Uncharacterized protein</fullName>
    </submittedName>
</protein>
<keyword evidence="3" id="KW-1185">Reference proteome</keyword>
<feature type="transmembrane region" description="Helical" evidence="1">
    <location>
        <begin position="7"/>
        <end position="30"/>
    </location>
</feature>
<name>A0ABT0ME88_9BACL</name>
<evidence type="ECO:0000313" key="3">
    <source>
        <dbReference type="Proteomes" id="UP001203004"/>
    </source>
</evidence>
<dbReference type="EMBL" id="JAMAST010000017">
    <property type="protein sequence ID" value="MCL1632584.1"/>
    <property type="molecule type" value="Genomic_DNA"/>
</dbReference>
<keyword evidence="1" id="KW-0812">Transmembrane</keyword>
<sequence>MYIKFAFVLFITSAAMFFCIELLNKVYSMLLSGGVLQTGDTDYSYFSSTLIWIPLILLILSIVAASYSFYKN</sequence>
<dbReference type="Proteomes" id="UP001203004">
    <property type="component" value="Unassembled WGS sequence"/>
</dbReference>